<dbReference type="PIRSF" id="PIRSF036640">
    <property type="entry name" value="FPGT"/>
    <property type="match status" value="1"/>
</dbReference>
<dbReference type="PANTHER" id="PTHR15045:SF1">
    <property type="entry name" value="FUCOSE-1-PHOSPHATE GUANYLYLTRANSFERASE"/>
    <property type="match status" value="1"/>
</dbReference>
<dbReference type="Proteomes" id="UP000233160">
    <property type="component" value="Unassembled WGS sequence"/>
</dbReference>
<feature type="domain" description="GDP-fucose pyrophosphorylase" evidence="3">
    <location>
        <begin position="101"/>
        <end position="532"/>
    </location>
</feature>
<accession>A0A2K6FST5</accession>
<dbReference type="CTD" id="8790"/>
<dbReference type="GO" id="GO:0016772">
    <property type="term" value="F:transferase activity, transferring phosphorus-containing groups"/>
    <property type="evidence" value="ECO:0007669"/>
    <property type="project" value="InterPro"/>
</dbReference>
<dbReference type="SUPFAM" id="SSF51161">
    <property type="entry name" value="Trimeric LpxA-like enzymes"/>
    <property type="match status" value="1"/>
</dbReference>
<reference evidence="4" key="2">
    <citation type="submission" date="2025-09" db="UniProtKB">
        <authorList>
            <consortium name="Ensembl"/>
        </authorList>
    </citation>
    <scope>IDENTIFICATION</scope>
</reference>
<dbReference type="GeneTree" id="ENSGT00780000122095"/>
<sequence>MAAVRASSEVSLREATQRKLRRFSELRGKPVAAGEFWDIVAITAADEKQELAYKQQLSVKLKRKELPLGVQYHVFVDPAGAKIGNGGSTLCALRCLEKLYGDKWTSFTVLLIHSGGYSQRLPNASALGKIFTALPLGNPIYQMLELKLAMYIDFPSHMNPGILVTCADDIELYSIGESEFIRFDRPGFTALAHPSSLTVGTTHGVFVLDPFDYLEHRDLEYRSCYRFLHKPSIEKMYQFNAVCRLGDFCQQDFVGGDTACLKLDSDFVYTDSLFYMDHASAKKLLAFYEKIGTLNCEIDAYGDFLQALGPGATVEYTRNTSNVTKEESELVDMRQRIFHLLKGTSLNVVVLNNSKFYHIGTTEEYLFHFASDSSLKSELGLQSIIFSIFSDTPECSGKTSCILQSILDSRCSLAPGSVVEYSRLESDVTVGENCIISGSYIITKAALPAYSFVCSLSLKMNGCLKYSTMAFGVQDDLKKNVKALSDVKLLQFFGVCFLSCLDIWNLEVTEELFSGNKKCLSLWTARIFPVCSSLSDSVTTSLKMLNAIQNKSAFSLNSYKLLSIEEMLIYKDIEDMIAYREQIFLEISLNKKQLDLEIS</sequence>
<evidence type="ECO:0000313" key="4">
    <source>
        <dbReference type="Ensembl" id="ENSPCOP00000017056.1"/>
    </source>
</evidence>
<dbReference type="GeneID" id="105822635"/>
<dbReference type="GO" id="GO:0042350">
    <property type="term" value="P:GDP-L-fucose biosynthetic process"/>
    <property type="evidence" value="ECO:0007669"/>
    <property type="project" value="UniProtKB-ARBA"/>
</dbReference>
<organism evidence="4 5">
    <name type="scientific">Propithecus coquereli</name>
    <name type="common">Coquerel's sifaka</name>
    <name type="synonym">Propithecus verreauxi coquereli</name>
    <dbReference type="NCBI Taxonomy" id="379532"/>
    <lineage>
        <taxon>Eukaryota</taxon>
        <taxon>Metazoa</taxon>
        <taxon>Chordata</taxon>
        <taxon>Craniata</taxon>
        <taxon>Vertebrata</taxon>
        <taxon>Euteleostomi</taxon>
        <taxon>Mammalia</taxon>
        <taxon>Eutheria</taxon>
        <taxon>Euarchontoglires</taxon>
        <taxon>Primates</taxon>
        <taxon>Strepsirrhini</taxon>
        <taxon>Lemuriformes</taxon>
        <taxon>Indriidae</taxon>
        <taxon>Propithecus</taxon>
    </lineage>
</organism>
<dbReference type="KEGG" id="pcoq:105822635"/>
<dbReference type="OMA" id="DMIAYRE"/>
<dbReference type="InterPro" id="IPR011004">
    <property type="entry name" value="Trimer_LpxA-like_sf"/>
</dbReference>
<keyword evidence="2" id="KW-0547">Nucleotide-binding</keyword>
<evidence type="ECO:0000313" key="5">
    <source>
        <dbReference type="Proteomes" id="UP000233160"/>
    </source>
</evidence>
<keyword evidence="1" id="KW-0808">Transferase</keyword>
<reference evidence="4" key="1">
    <citation type="submission" date="2025-08" db="UniProtKB">
        <authorList>
            <consortium name="Ensembl"/>
        </authorList>
    </citation>
    <scope>IDENTIFICATION</scope>
</reference>
<dbReference type="Ensembl" id="ENSPCOT00000027688.1">
    <property type="protein sequence ID" value="ENSPCOP00000017056.1"/>
    <property type="gene ID" value="ENSPCOG00000020324.1"/>
</dbReference>
<proteinExistence type="predicted"/>
<dbReference type="GO" id="GO:0000166">
    <property type="term" value="F:nucleotide binding"/>
    <property type="evidence" value="ECO:0007669"/>
    <property type="project" value="UniProtKB-KW"/>
</dbReference>
<dbReference type="InterPro" id="IPR012887">
    <property type="entry name" value="GDP_fucose_pyrophosphorylase"/>
</dbReference>
<keyword evidence="5" id="KW-1185">Reference proteome</keyword>
<dbReference type="Pfam" id="PF07959">
    <property type="entry name" value="Fucose_pyrophosphorylase"/>
    <property type="match status" value="1"/>
</dbReference>
<evidence type="ECO:0000256" key="2">
    <source>
        <dbReference type="ARBA" id="ARBA00022741"/>
    </source>
</evidence>
<name>A0A2K6FST5_PROCO</name>
<dbReference type="PANTHER" id="PTHR15045">
    <property type="entry name" value="FUCOSE-1-PHOSPHATE GUANYLYLTRANSFERASE"/>
    <property type="match status" value="1"/>
</dbReference>
<protein>
    <submittedName>
        <fullName evidence="4">Fucose-1-phosphate guanylyltransferase</fullName>
    </submittedName>
</protein>
<dbReference type="AlphaFoldDB" id="A0A2K6FST5"/>
<dbReference type="InterPro" id="IPR012120">
    <property type="entry name" value="Fucose-1-phosphate_GuaTrfase"/>
</dbReference>
<gene>
    <name evidence="4" type="primary">FPGT</name>
</gene>
<dbReference type="OrthoDB" id="10062280at2759"/>
<evidence type="ECO:0000259" key="3">
    <source>
        <dbReference type="Pfam" id="PF07959"/>
    </source>
</evidence>
<dbReference type="RefSeq" id="XP_012515107.1">
    <property type="nucleotide sequence ID" value="XM_012659653.1"/>
</dbReference>
<dbReference type="STRING" id="379532.ENSPCOP00000017056"/>
<evidence type="ECO:0000256" key="1">
    <source>
        <dbReference type="ARBA" id="ARBA00022679"/>
    </source>
</evidence>